<name>A0A9P5NI69_GYMJU</name>
<feature type="region of interest" description="Disordered" evidence="1">
    <location>
        <begin position="819"/>
        <end position="856"/>
    </location>
</feature>
<keyword evidence="3" id="KW-1185">Reference proteome</keyword>
<feature type="compositionally biased region" description="Polar residues" evidence="1">
    <location>
        <begin position="833"/>
        <end position="847"/>
    </location>
</feature>
<dbReference type="OrthoDB" id="3220023at2759"/>
<proteinExistence type="predicted"/>
<feature type="region of interest" description="Disordered" evidence="1">
    <location>
        <begin position="1"/>
        <end position="209"/>
    </location>
</feature>
<gene>
    <name evidence="2" type="ORF">CPB84DRAFT_1964901</name>
</gene>
<evidence type="ECO:0000313" key="3">
    <source>
        <dbReference type="Proteomes" id="UP000724874"/>
    </source>
</evidence>
<feature type="compositionally biased region" description="Low complexity" evidence="1">
    <location>
        <begin position="819"/>
        <end position="828"/>
    </location>
</feature>
<dbReference type="AlphaFoldDB" id="A0A9P5NI69"/>
<evidence type="ECO:0008006" key="4">
    <source>
        <dbReference type="Google" id="ProtNLM"/>
    </source>
</evidence>
<sequence length="921" mass="101257">MRHLKLEPITPLIGTNTDDNPVVKMEDSLENQVLNSENAHSSETSATPGHTLPLIGKRKERHEDEESEVKKEELEATISGNDDSPQAKKRRVDTSTTEETTEEPPVAAADLEFETPGEAVHAAEDGGTRAEEEIVQENRTTATPLPADGGSPVLTKRRRLSDDSEGDATEPQLSASPSGPSSETPPSASSSGETPDVGAPPAKRVRLGDHSNHQLPASAVVDEANANTSASQSASAPTPGCSILTLPLELQAEILILTGSPQHVLAVARTCKALCMTLLSSEAQFIWREARKGSGCTFEYTVVEHSLPLGHAGPIERTETKFIAKLPDPPKGFFGEAAYAAFVFDGGKCEFCGKETSLSYASFALRARICKDPRCSNSTKSIKFTRMFRQGIPAIDRVYELVPTNEGPFLAGRVFVGNATWPDLAMYFARAEQVIAVQAMCLPGIVDQEKFGQTKKRNEQWMKFCVEIHKWNKHRVQELNRTKENNLTLSKKLHHLMVGNMMILTIPEVDVQVMQEQIEAQLLALADKRERRSAEISLMKNRGEVETVYNRLRSTKAYPYMPSLPTFRKLPVIEMLQSAERGKTVVSVSETLQNDKVMKELLASQLKKWVDKAKVDLGLVLGFPQNWKNASKNILHPVERVTGRFFCKRCGCVEQKYRMDGCMDFAGACLHECVVGNKEKGRLRTGKKVIWDAANFVKDEKAINVLRASVAALEHAEDRQAGNYLLTVGLAVVCMSCEPCMVLDSRSLIGHSHRHDNMKVSFASEDILTCCGVFPYHHGLVQKLLGPLSYTAAGKKEIDKNNYGCRHCLRQKQSTEAAAAAAASSSPALGNGDSDSNQAAEQTSAQNPPLPLVPRGGNKPELIELSAIIHHMHDLGIEGPLEKPPPLFNFNGMRSHLKAKHQIEEIRDEDIFCFRGPEIPL</sequence>
<dbReference type="EMBL" id="JADNYJ010000105">
    <property type="protein sequence ID" value="KAF8884933.1"/>
    <property type="molecule type" value="Genomic_DNA"/>
</dbReference>
<feature type="compositionally biased region" description="Polar residues" evidence="1">
    <location>
        <begin position="30"/>
        <end position="48"/>
    </location>
</feature>
<organism evidence="2 3">
    <name type="scientific">Gymnopilus junonius</name>
    <name type="common">Spectacular rustgill mushroom</name>
    <name type="synonym">Gymnopilus spectabilis subsp. junonius</name>
    <dbReference type="NCBI Taxonomy" id="109634"/>
    <lineage>
        <taxon>Eukaryota</taxon>
        <taxon>Fungi</taxon>
        <taxon>Dikarya</taxon>
        <taxon>Basidiomycota</taxon>
        <taxon>Agaricomycotina</taxon>
        <taxon>Agaricomycetes</taxon>
        <taxon>Agaricomycetidae</taxon>
        <taxon>Agaricales</taxon>
        <taxon>Agaricineae</taxon>
        <taxon>Hymenogastraceae</taxon>
        <taxon>Gymnopilus</taxon>
    </lineage>
</organism>
<evidence type="ECO:0000313" key="2">
    <source>
        <dbReference type="EMBL" id="KAF8884933.1"/>
    </source>
</evidence>
<feature type="compositionally biased region" description="Low complexity" evidence="1">
    <location>
        <begin position="174"/>
        <end position="195"/>
    </location>
</feature>
<reference evidence="2" key="1">
    <citation type="submission" date="2020-11" db="EMBL/GenBank/DDBJ databases">
        <authorList>
            <consortium name="DOE Joint Genome Institute"/>
            <person name="Ahrendt S."/>
            <person name="Riley R."/>
            <person name="Andreopoulos W."/>
            <person name="LaButti K."/>
            <person name="Pangilinan J."/>
            <person name="Ruiz-duenas F.J."/>
            <person name="Barrasa J.M."/>
            <person name="Sanchez-Garcia M."/>
            <person name="Camarero S."/>
            <person name="Miyauchi S."/>
            <person name="Serrano A."/>
            <person name="Linde D."/>
            <person name="Babiker R."/>
            <person name="Drula E."/>
            <person name="Ayuso-Fernandez I."/>
            <person name="Pacheco R."/>
            <person name="Padilla G."/>
            <person name="Ferreira P."/>
            <person name="Barriuso J."/>
            <person name="Kellner H."/>
            <person name="Castanera R."/>
            <person name="Alfaro M."/>
            <person name="Ramirez L."/>
            <person name="Pisabarro A.G."/>
            <person name="Kuo A."/>
            <person name="Tritt A."/>
            <person name="Lipzen A."/>
            <person name="He G."/>
            <person name="Yan M."/>
            <person name="Ng V."/>
            <person name="Cullen D."/>
            <person name="Martin F."/>
            <person name="Rosso M.-N."/>
            <person name="Henrissat B."/>
            <person name="Hibbett D."/>
            <person name="Martinez A.T."/>
            <person name="Grigoriev I.V."/>
        </authorList>
    </citation>
    <scope>NUCLEOTIDE SEQUENCE</scope>
    <source>
        <strain evidence="2">AH 44721</strain>
    </source>
</reference>
<dbReference type="Proteomes" id="UP000724874">
    <property type="component" value="Unassembled WGS sequence"/>
</dbReference>
<protein>
    <recommendedName>
        <fullName evidence="4">F-box domain-containing protein</fullName>
    </recommendedName>
</protein>
<evidence type="ECO:0000256" key="1">
    <source>
        <dbReference type="SAM" id="MobiDB-lite"/>
    </source>
</evidence>
<feature type="compositionally biased region" description="Basic and acidic residues" evidence="1">
    <location>
        <begin position="121"/>
        <end position="132"/>
    </location>
</feature>
<accession>A0A9P5NI69</accession>
<feature type="compositionally biased region" description="Basic and acidic residues" evidence="1">
    <location>
        <begin position="61"/>
        <end position="74"/>
    </location>
</feature>
<comment type="caution">
    <text evidence="2">The sequence shown here is derived from an EMBL/GenBank/DDBJ whole genome shotgun (WGS) entry which is preliminary data.</text>
</comment>